<dbReference type="GO" id="GO:0046942">
    <property type="term" value="P:carboxylic acid transport"/>
    <property type="evidence" value="ECO:0007669"/>
    <property type="project" value="UniProtKB-ARBA"/>
</dbReference>
<evidence type="ECO:0000256" key="3">
    <source>
        <dbReference type="ARBA" id="ARBA00022448"/>
    </source>
</evidence>
<reference evidence="15" key="1">
    <citation type="submission" date="2020-02" db="EMBL/GenBank/DDBJ databases">
        <authorList>
            <person name="Meier V. D."/>
        </authorList>
    </citation>
    <scope>NUCLEOTIDE SEQUENCE</scope>
    <source>
        <strain evidence="15">AVDCRST_MAG75</strain>
    </source>
</reference>
<evidence type="ECO:0000256" key="4">
    <source>
        <dbReference type="ARBA" id="ARBA00022475"/>
    </source>
</evidence>
<comment type="subcellular location">
    <subcellularLocation>
        <location evidence="1">Cell membrane</location>
        <topology evidence="1">Multi-pass membrane protein</topology>
    </subcellularLocation>
</comment>
<evidence type="ECO:0000256" key="2">
    <source>
        <dbReference type="ARBA" id="ARBA00006434"/>
    </source>
</evidence>
<evidence type="ECO:0000256" key="9">
    <source>
        <dbReference type="ARBA" id="ARBA00023065"/>
    </source>
</evidence>
<feature type="transmembrane region" description="Helical" evidence="14">
    <location>
        <begin position="67"/>
        <end position="91"/>
    </location>
</feature>
<organism evidence="15">
    <name type="scientific">uncultured Propionibacteriaceae bacterium</name>
    <dbReference type="NCBI Taxonomy" id="257457"/>
    <lineage>
        <taxon>Bacteria</taxon>
        <taxon>Bacillati</taxon>
        <taxon>Actinomycetota</taxon>
        <taxon>Actinomycetes</taxon>
        <taxon>Propionibacteriales</taxon>
        <taxon>Propionibacteriaceae</taxon>
        <taxon>environmental samples</taxon>
    </lineage>
</organism>
<evidence type="ECO:0000313" key="15">
    <source>
        <dbReference type="EMBL" id="CAA9395277.1"/>
    </source>
</evidence>
<evidence type="ECO:0000256" key="1">
    <source>
        <dbReference type="ARBA" id="ARBA00004651"/>
    </source>
</evidence>
<dbReference type="PROSITE" id="PS50283">
    <property type="entry name" value="NA_SOLUT_SYMP_3"/>
    <property type="match status" value="1"/>
</dbReference>
<evidence type="ECO:0000256" key="5">
    <source>
        <dbReference type="ARBA" id="ARBA00022692"/>
    </source>
</evidence>
<keyword evidence="5 14" id="KW-0812">Transmembrane</keyword>
<keyword evidence="9" id="KW-0406">Ion transport</keyword>
<keyword evidence="7 14" id="KW-1133">Transmembrane helix</keyword>
<evidence type="ECO:0000256" key="14">
    <source>
        <dbReference type="SAM" id="Phobius"/>
    </source>
</evidence>
<proteinExistence type="inferred from homology"/>
<dbReference type="PANTHER" id="PTHR48086:SF3">
    <property type="entry name" value="SODIUM_PROLINE SYMPORTER"/>
    <property type="match status" value="1"/>
</dbReference>
<feature type="transmembrane region" description="Helical" evidence="14">
    <location>
        <begin position="450"/>
        <end position="469"/>
    </location>
</feature>
<dbReference type="PROSITE" id="PS00456">
    <property type="entry name" value="NA_SOLUT_SYMP_1"/>
    <property type="match status" value="1"/>
</dbReference>
<dbReference type="InterPro" id="IPR038377">
    <property type="entry name" value="Na/Glc_symporter_sf"/>
</dbReference>
<evidence type="ECO:0000256" key="12">
    <source>
        <dbReference type="ARBA" id="ARBA00033708"/>
    </source>
</evidence>
<dbReference type="InterPro" id="IPR018212">
    <property type="entry name" value="Na/solute_symporter_CS"/>
</dbReference>
<dbReference type="GO" id="GO:0005886">
    <property type="term" value="C:plasma membrane"/>
    <property type="evidence" value="ECO:0007669"/>
    <property type="project" value="UniProtKB-SubCell"/>
</dbReference>
<feature type="transmembrane region" description="Helical" evidence="14">
    <location>
        <begin position="223"/>
        <end position="246"/>
    </location>
</feature>
<protein>
    <submittedName>
        <fullName evidence="15">Sodium-solute symporter, putative</fullName>
    </submittedName>
</protein>
<keyword evidence="11" id="KW-0739">Sodium transport</keyword>
<comment type="catalytic activity">
    <reaction evidence="12">
        <text>L-proline(in) + Na(+)(in) = L-proline(out) + Na(+)(out)</text>
        <dbReference type="Rhea" id="RHEA:28967"/>
        <dbReference type="ChEBI" id="CHEBI:29101"/>
        <dbReference type="ChEBI" id="CHEBI:60039"/>
    </reaction>
</comment>
<sequence>MIIFGVSLTVLVVLVVGIGVARKIDGDSVNYLVAGRRLGVPLVAVSLTAAAVDSNATVGNTDLTAAFGFWSGASLAIGLAICLLLAGIFLAKPMNAMKLFTLGDYFRARYDRKVEIIASVIMIFAFTILLAGNLVACGFLMERFAGIPYSAGVIIAVTLVLTYTIAGGLYSDAYTAAIQTTITLLATVSLLVWVALRFGIAIPKGMGPFDLGQLTDSSQGAPINWATLISLGIGDLVAIDFMQRIFGAKSPEVARKACFFGAAGTLVIGTVFALVALTASSVLGLTPDNGPVLYQLLGDYAPPLLAILVLSGIVAASFSTASGAILATSAVAVRNVLQVRRISSDVSDPLLRYTRMAMVPVVIIGVVLAIRVSQTGILLTLAFDLMLACLAAPFLLGVFWQRPGVTAALAGIVAGLVVRVTLLVLTPTLYGVPNDLLYLQNPVFGPVFDGWATMVAAMVGFGTYAAVGASRARPEAERESERTKLDLLTREAAVEREPAVV</sequence>
<name>A0A6J4NXK6_9ACTN</name>
<evidence type="ECO:0000256" key="8">
    <source>
        <dbReference type="ARBA" id="ARBA00023053"/>
    </source>
</evidence>
<keyword evidence="8" id="KW-0915">Sodium</keyword>
<accession>A0A6J4NXK6</accession>
<feature type="transmembrane region" description="Helical" evidence="14">
    <location>
        <begin position="376"/>
        <end position="400"/>
    </location>
</feature>
<dbReference type="GO" id="GO:0006814">
    <property type="term" value="P:sodium ion transport"/>
    <property type="evidence" value="ECO:0007669"/>
    <property type="project" value="UniProtKB-KW"/>
</dbReference>
<comment type="similarity">
    <text evidence="2 13">Belongs to the sodium:solute symporter (SSF) (TC 2.A.21) family.</text>
</comment>
<keyword evidence="3" id="KW-0813">Transport</keyword>
<evidence type="ECO:0000256" key="13">
    <source>
        <dbReference type="RuleBase" id="RU362091"/>
    </source>
</evidence>
<dbReference type="Gene3D" id="1.20.1730.10">
    <property type="entry name" value="Sodium/glucose cotransporter"/>
    <property type="match status" value="1"/>
</dbReference>
<feature type="transmembrane region" description="Helical" evidence="14">
    <location>
        <begin position="182"/>
        <end position="203"/>
    </location>
</feature>
<gene>
    <name evidence="15" type="ORF">AVDCRST_MAG75-1796</name>
</gene>
<keyword evidence="6" id="KW-0769">Symport</keyword>
<feature type="transmembrane region" description="Helical" evidence="14">
    <location>
        <begin position="147"/>
        <end position="170"/>
    </location>
</feature>
<feature type="transmembrane region" description="Helical" evidence="14">
    <location>
        <begin position="116"/>
        <end position="141"/>
    </location>
</feature>
<dbReference type="PANTHER" id="PTHR48086">
    <property type="entry name" value="SODIUM/PROLINE SYMPORTER-RELATED"/>
    <property type="match status" value="1"/>
</dbReference>
<feature type="transmembrane region" description="Helical" evidence="14">
    <location>
        <begin position="353"/>
        <end position="370"/>
    </location>
</feature>
<dbReference type="AlphaFoldDB" id="A0A6J4NXK6"/>
<feature type="transmembrane region" description="Helical" evidence="14">
    <location>
        <begin position="304"/>
        <end position="333"/>
    </location>
</feature>
<evidence type="ECO:0000256" key="7">
    <source>
        <dbReference type="ARBA" id="ARBA00022989"/>
    </source>
</evidence>
<dbReference type="InterPro" id="IPR001734">
    <property type="entry name" value="Na/solute_symporter"/>
</dbReference>
<evidence type="ECO:0000256" key="10">
    <source>
        <dbReference type="ARBA" id="ARBA00023136"/>
    </source>
</evidence>
<feature type="transmembrane region" description="Helical" evidence="14">
    <location>
        <begin position="258"/>
        <end position="284"/>
    </location>
</feature>
<dbReference type="GO" id="GO:0015293">
    <property type="term" value="F:symporter activity"/>
    <property type="evidence" value="ECO:0007669"/>
    <property type="project" value="UniProtKB-KW"/>
</dbReference>
<keyword evidence="4" id="KW-1003">Cell membrane</keyword>
<keyword evidence="10 14" id="KW-0472">Membrane</keyword>
<dbReference type="Pfam" id="PF00474">
    <property type="entry name" value="SSF"/>
    <property type="match status" value="1"/>
</dbReference>
<dbReference type="EMBL" id="CADCUO010000110">
    <property type="protein sequence ID" value="CAA9395277.1"/>
    <property type="molecule type" value="Genomic_DNA"/>
</dbReference>
<evidence type="ECO:0000256" key="6">
    <source>
        <dbReference type="ARBA" id="ARBA00022847"/>
    </source>
</evidence>
<evidence type="ECO:0000256" key="11">
    <source>
        <dbReference type="ARBA" id="ARBA00023201"/>
    </source>
</evidence>
<feature type="transmembrane region" description="Helical" evidence="14">
    <location>
        <begin position="407"/>
        <end position="430"/>
    </location>
</feature>
<dbReference type="InterPro" id="IPR050277">
    <property type="entry name" value="Sodium:Solute_Symporter"/>
</dbReference>
<dbReference type="CDD" id="cd11474">
    <property type="entry name" value="SLC5sbd_CHT"/>
    <property type="match status" value="1"/>
</dbReference>